<sequence length="110" mass="12744">MTAGRYDRRAQFRRHEEYDDGYGTVYRWEDHGDPVWVQLTHVSDSEKWQAAQVQATVTSRLRLRWSAFAADITPLDRVICEGRDYNITGVKEIGRRKAIEITASARADQT</sequence>
<organism evidence="1 2">
    <name type="scientific">Paracoccus siganidrum</name>
    <dbReference type="NCBI Taxonomy" id="1276757"/>
    <lineage>
        <taxon>Bacteria</taxon>
        <taxon>Pseudomonadati</taxon>
        <taxon>Pseudomonadota</taxon>
        <taxon>Alphaproteobacteria</taxon>
        <taxon>Rhodobacterales</taxon>
        <taxon>Paracoccaceae</taxon>
        <taxon>Paracoccus</taxon>
    </lineage>
</organism>
<dbReference type="Pfam" id="PF05521">
    <property type="entry name" value="Phage_HCP"/>
    <property type="match status" value="1"/>
</dbReference>
<dbReference type="OrthoDB" id="7998779at2"/>
<dbReference type="InterPro" id="IPR038666">
    <property type="entry name" value="SSP1_head-tail_sf"/>
</dbReference>
<accession>A0A419A5I0</accession>
<gene>
    <name evidence="1" type="ORF">D3P05_13115</name>
</gene>
<evidence type="ECO:0000313" key="1">
    <source>
        <dbReference type="EMBL" id="RJL11454.1"/>
    </source>
</evidence>
<proteinExistence type="predicted"/>
<dbReference type="RefSeq" id="WP_119898616.1">
    <property type="nucleotide sequence ID" value="NZ_QNRC01000037.1"/>
</dbReference>
<name>A0A419A5I0_9RHOB</name>
<keyword evidence="2" id="KW-1185">Reference proteome</keyword>
<protein>
    <submittedName>
        <fullName evidence="1">Head-tail adaptor protein</fullName>
    </submittedName>
</protein>
<evidence type="ECO:0000313" key="2">
    <source>
        <dbReference type="Proteomes" id="UP000283587"/>
    </source>
</evidence>
<dbReference type="InterPro" id="IPR008767">
    <property type="entry name" value="Phage_SPP1_head-tail_adaptor"/>
</dbReference>
<dbReference type="EMBL" id="QZEW01000053">
    <property type="protein sequence ID" value="RJL11454.1"/>
    <property type="molecule type" value="Genomic_DNA"/>
</dbReference>
<comment type="caution">
    <text evidence="1">The sequence shown here is derived from an EMBL/GenBank/DDBJ whole genome shotgun (WGS) entry which is preliminary data.</text>
</comment>
<dbReference type="Proteomes" id="UP000283587">
    <property type="component" value="Unassembled WGS sequence"/>
</dbReference>
<dbReference type="Gene3D" id="2.40.10.270">
    <property type="entry name" value="Bacteriophage SPP1 head-tail adaptor protein"/>
    <property type="match status" value="1"/>
</dbReference>
<reference evidence="2" key="1">
    <citation type="submission" date="2018-09" db="EMBL/GenBank/DDBJ databases">
        <title>Paracoccus onubensis nov. sp. a moderate halophilic bacterium isolated from Gruta de las Maravillas (Aracena, Spain).</title>
        <authorList>
            <person name="Jurado V."/>
            <person name="Gutierrez-Patricio S."/>
            <person name="Gonzalez-Pimentel J.L."/>
            <person name="Miller A.Z."/>
            <person name="Laiz L."/>
            <person name="Saiz-Jimenez C."/>
        </authorList>
    </citation>
    <scope>NUCLEOTIDE SEQUENCE [LARGE SCALE GENOMIC DNA]</scope>
    <source>
        <strain evidence="2">DSM 26381</strain>
    </source>
</reference>
<dbReference type="AlphaFoldDB" id="A0A419A5I0"/>
<dbReference type="NCBIfam" id="TIGR01563">
    <property type="entry name" value="gp16_SPP1"/>
    <property type="match status" value="1"/>
</dbReference>